<organism evidence="2 3">
    <name type="scientific">Thermotoga neapolitana (strain ATCC 49049 / DSM 4359 / NBRC 107923 / NS-E)</name>
    <dbReference type="NCBI Taxonomy" id="309803"/>
    <lineage>
        <taxon>Bacteria</taxon>
        <taxon>Thermotogati</taxon>
        <taxon>Thermotogota</taxon>
        <taxon>Thermotogae</taxon>
        <taxon>Thermotogales</taxon>
        <taxon>Thermotogaceae</taxon>
        <taxon>Thermotoga</taxon>
    </lineage>
</organism>
<dbReference type="HOGENOM" id="CLU_546201_0_0_0"/>
<dbReference type="AlphaFoldDB" id="B9K7A0"/>
<keyword evidence="1" id="KW-0732">Signal</keyword>
<dbReference type="EMBL" id="CP000916">
    <property type="protein sequence ID" value="ACM22833.1"/>
    <property type="molecule type" value="Genomic_DNA"/>
</dbReference>
<proteinExistence type="predicted"/>
<sequence>MRRFLLIGMVLLAAFGLSQEEWVTESFGPITWQQPSDWQKTPSLGLNSTGVFKGMSDGQTLTQGVGVFFIYDAGVEESLVSGLSQDASLVDQKEITWNGFKGRYYRFEGTDLVFDVRVFPMGMKDLAIWSFVAGNPPEEDLQSLERILSSVNVSEHVSLSNWKSSNDILEIFQSGNHIEGSLGERMIEGVMIENNIFGWWKRVDSPGTLGPSKFWDGAFSGRVEDGRLNLLFSDVEDPFSISDGTSVVFENVSGEIKHLPKESVSITESLFCRSVYENTPFATDDTFNLFDKRIVMWSNTDPFENSHIFKWEWYDPSGNLRETVYYIVAPVVETGYDYYDSVWGWIPSDGLGEKDLGNWKVSFYIDGERTAEGTFKFSREISMKTVETDTFRVDVPSYTYYELSEGIHYFIFDIADLTFAEIHYETEPLENGETVKTPNYEVNFIESSMPDYETGQNFLFWIVQFPEKEGQYLYMSFYALEEDFKRLESVFEKILNSLELK</sequence>
<evidence type="ECO:0000256" key="1">
    <source>
        <dbReference type="SAM" id="SignalP"/>
    </source>
</evidence>
<evidence type="ECO:0000313" key="2">
    <source>
        <dbReference type="EMBL" id="ACM22833.1"/>
    </source>
</evidence>
<protein>
    <submittedName>
        <fullName evidence="2">Uncharacterized protein</fullName>
    </submittedName>
</protein>
<dbReference type="STRING" id="309803.CTN_0657"/>
<keyword evidence="3" id="KW-1185">Reference proteome</keyword>
<feature type="chain" id="PRO_5002887677" evidence="1">
    <location>
        <begin position="21"/>
        <end position="501"/>
    </location>
</feature>
<dbReference type="KEGG" id="tna:CTN_0657"/>
<accession>B9K7A0</accession>
<gene>
    <name evidence="2" type="ordered locus">CTN_0657</name>
</gene>
<reference evidence="2 3" key="1">
    <citation type="journal article" date="2009" name="Biosci. Biotechnol. Biochem.">
        <title>WeGAS: a web-based microbial genome annotation system.</title>
        <authorList>
            <person name="Lee D."/>
            <person name="Seo H."/>
            <person name="Park C."/>
            <person name="Park K."/>
        </authorList>
    </citation>
    <scope>NUCLEOTIDE SEQUENCE [LARGE SCALE GENOMIC DNA]</scope>
    <source>
        <strain evidence="3">ATCC 49049 / DSM 4359 / NBRC 107923 / NS-E</strain>
    </source>
</reference>
<dbReference type="RefSeq" id="WP_015919152.1">
    <property type="nucleotide sequence ID" value="NC_011978.1"/>
</dbReference>
<name>B9K7A0_THENN</name>
<evidence type="ECO:0000313" key="3">
    <source>
        <dbReference type="Proteomes" id="UP000000445"/>
    </source>
</evidence>
<feature type="signal peptide" evidence="1">
    <location>
        <begin position="1"/>
        <end position="20"/>
    </location>
</feature>
<dbReference type="Proteomes" id="UP000000445">
    <property type="component" value="Chromosome"/>
</dbReference>